<dbReference type="EMBL" id="REFR01000009">
    <property type="protein sequence ID" value="RMB11850.1"/>
    <property type="molecule type" value="Genomic_DNA"/>
</dbReference>
<feature type="region of interest" description="Disordered" evidence="1">
    <location>
        <begin position="33"/>
        <end position="77"/>
    </location>
</feature>
<proteinExistence type="predicted"/>
<reference evidence="2 3" key="1">
    <citation type="submission" date="2018-10" db="EMBL/GenBank/DDBJ databases">
        <title>Genomic Encyclopedia of Archaeal and Bacterial Type Strains, Phase II (KMG-II): from individual species to whole genera.</title>
        <authorList>
            <person name="Goeker M."/>
        </authorList>
    </citation>
    <scope>NUCLEOTIDE SEQUENCE [LARGE SCALE GENOMIC DNA]</scope>
    <source>
        <strain evidence="2 3">DSM 25217</strain>
    </source>
</reference>
<evidence type="ECO:0000313" key="3">
    <source>
        <dbReference type="Proteomes" id="UP000271227"/>
    </source>
</evidence>
<accession>A0A3M0CTU4</accession>
<sequence length="77" mass="8168">MPKPFILRSSTIVGDAKAHQRREEIISEMSEVELDQIAGGTNGFDISPEWDPGSGGDHSTSNSDPVSTHPGFDAGIS</sequence>
<dbReference type="AlphaFoldDB" id="A0A3M0CTU4"/>
<comment type="caution">
    <text evidence="2">The sequence shown here is derived from an EMBL/GenBank/DDBJ whole genome shotgun (WGS) entry which is preliminary data.</text>
</comment>
<dbReference type="Proteomes" id="UP000271227">
    <property type="component" value="Unassembled WGS sequence"/>
</dbReference>
<evidence type="ECO:0000313" key="2">
    <source>
        <dbReference type="EMBL" id="RMB11850.1"/>
    </source>
</evidence>
<evidence type="ECO:0000256" key="1">
    <source>
        <dbReference type="SAM" id="MobiDB-lite"/>
    </source>
</evidence>
<feature type="compositionally biased region" description="Polar residues" evidence="1">
    <location>
        <begin position="57"/>
        <end position="66"/>
    </location>
</feature>
<keyword evidence="3" id="KW-1185">Reference proteome</keyword>
<organism evidence="2 3">
    <name type="scientific">Eilatimonas milleporae</name>
    <dbReference type="NCBI Taxonomy" id="911205"/>
    <lineage>
        <taxon>Bacteria</taxon>
        <taxon>Pseudomonadati</taxon>
        <taxon>Pseudomonadota</taxon>
        <taxon>Alphaproteobacteria</taxon>
        <taxon>Kordiimonadales</taxon>
        <taxon>Kordiimonadaceae</taxon>
        <taxon>Eilatimonas</taxon>
    </lineage>
</organism>
<name>A0A3M0CTU4_9PROT</name>
<gene>
    <name evidence="2" type="ORF">BXY39_0336</name>
</gene>
<dbReference type="InParanoid" id="A0A3M0CTU4"/>
<protein>
    <submittedName>
        <fullName evidence="2">Uncharacterized protein</fullName>
    </submittedName>
</protein>